<organism evidence="2 3">
    <name type="scientific">Bugula neritina</name>
    <name type="common">Brown bryozoan</name>
    <name type="synonym">Sertularia neritina</name>
    <dbReference type="NCBI Taxonomy" id="10212"/>
    <lineage>
        <taxon>Eukaryota</taxon>
        <taxon>Metazoa</taxon>
        <taxon>Spiralia</taxon>
        <taxon>Lophotrochozoa</taxon>
        <taxon>Bryozoa</taxon>
        <taxon>Gymnolaemata</taxon>
        <taxon>Cheilostomatida</taxon>
        <taxon>Flustrina</taxon>
        <taxon>Buguloidea</taxon>
        <taxon>Bugulidae</taxon>
        <taxon>Bugula</taxon>
    </lineage>
</organism>
<gene>
    <name evidence="2" type="ORF">EB796_010415</name>
</gene>
<dbReference type="Proteomes" id="UP000593567">
    <property type="component" value="Unassembled WGS sequence"/>
</dbReference>
<proteinExistence type="predicted"/>
<dbReference type="EMBL" id="VXIV02001631">
    <property type="protein sequence ID" value="KAF6031266.1"/>
    <property type="molecule type" value="Genomic_DNA"/>
</dbReference>
<evidence type="ECO:0000313" key="3">
    <source>
        <dbReference type="Proteomes" id="UP000593567"/>
    </source>
</evidence>
<feature type="region of interest" description="Disordered" evidence="1">
    <location>
        <begin position="43"/>
        <end position="72"/>
    </location>
</feature>
<accession>A0A7J7K105</accession>
<keyword evidence="3" id="KW-1185">Reference proteome</keyword>
<protein>
    <submittedName>
        <fullName evidence="2">Uncharacterized protein</fullName>
    </submittedName>
</protein>
<comment type="caution">
    <text evidence="2">The sequence shown here is derived from an EMBL/GenBank/DDBJ whole genome shotgun (WGS) entry which is preliminary data.</text>
</comment>
<dbReference type="AlphaFoldDB" id="A0A7J7K105"/>
<sequence>MAANQFSYLNMKKGKNLKRSGRKDQLLASSSLGNGQAAASTADSLVSAPGTSHSLQNAAQTPQMKRFSCPLA</sequence>
<evidence type="ECO:0000256" key="1">
    <source>
        <dbReference type="SAM" id="MobiDB-lite"/>
    </source>
</evidence>
<reference evidence="2" key="1">
    <citation type="submission" date="2020-06" db="EMBL/GenBank/DDBJ databases">
        <title>Draft genome of Bugula neritina, a colonial animal packing powerful symbionts and potential medicines.</title>
        <authorList>
            <person name="Rayko M."/>
        </authorList>
    </citation>
    <scope>NUCLEOTIDE SEQUENCE [LARGE SCALE GENOMIC DNA]</scope>
    <source>
        <strain evidence="2">Kwan_BN1</strain>
    </source>
</reference>
<feature type="compositionally biased region" description="Polar residues" evidence="1">
    <location>
        <begin position="43"/>
        <end position="63"/>
    </location>
</feature>
<evidence type="ECO:0000313" key="2">
    <source>
        <dbReference type="EMBL" id="KAF6031266.1"/>
    </source>
</evidence>
<name>A0A7J7K105_BUGNE</name>